<protein>
    <submittedName>
        <fullName evidence="1">Uncharacterized protein</fullName>
    </submittedName>
</protein>
<reference evidence="1 2" key="1">
    <citation type="submission" date="2019-02" db="EMBL/GenBank/DDBJ databases">
        <title>Deep-cultivation of Planctomycetes and their phenomic and genomic characterization uncovers novel biology.</title>
        <authorList>
            <person name="Wiegand S."/>
            <person name="Jogler M."/>
            <person name="Boedeker C."/>
            <person name="Pinto D."/>
            <person name="Vollmers J."/>
            <person name="Rivas-Marin E."/>
            <person name="Kohn T."/>
            <person name="Peeters S.H."/>
            <person name="Heuer A."/>
            <person name="Rast P."/>
            <person name="Oberbeckmann S."/>
            <person name="Bunk B."/>
            <person name="Jeske O."/>
            <person name="Meyerdierks A."/>
            <person name="Storesund J.E."/>
            <person name="Kallscheuer N."/>
            <person name="Luecker S."/>
            <person name="Lage O.M."/>
            <person name="Pohl T."/>
            <person name="Merkel B.J."/>
            <person name="Hornburger P."/>
            <person name="Mueller R.-W."/>
            <person name="Bruemmer F."/>
            <person name="Labrenz M."/>
            <person name="Spormann A.M."/>
            <person name="Op Den Camp H."/>
            <person name="Overmann J."/>
            <person name="Amann R."/>
            <person name="Jetten M.S.M."/>
            <person name="Mascher T."/>
            <person name="Medema M.H."/>
            <person name="Devos D.P."/>
            <person name="Kaster A.-K."/>
            <person name="Ovreas L."/>
            <person name="Rohde M."/>
            <person name="Galperin M.Y."/>
            <person name="Jogler C."/>
        </authorList>
    </citation>
    <scope>NUCLEOTIDE SEQUENCE [LARGE SCALE GENOMIC DNA]</scope>
    <source>
        <strain evidence="1 2">Pla100</strain>
    </source>
</reference>
<gene>
    <name evidence="1" type="ORF">Pla100_62710</name>
</gene>
<proteinExistence type="predicted"/>
<sequence>MSEAVEKRRARFSPEVLAKMQELGRMVSAETYGQDGPPVELTWAEIEDLGHEIGKLTATEFDQTVQRQQAERFDAARACPGCGKQCMPSVKHRNLTTRDGTADLSEPEFRCVTCERSFFPSANQPSARRK</sequence>
<evidence type="ECO:0000313" key="1">
    <source>
        <dbReference type="EMBL" id="TWT86025.1"/>
    </source>
</evidence>
<evidence type="ECO:0000313" key="2">
    <source>
        <dbReference type="Proteomes" id="UP000316213"/>
    </source>
</evidence>
<name>A0A5C5ZFZ4_9BACT</name>
<comment type="caution">
    <text evidence="1">The sequence shown here is derived from an EMBL/GenBank/DDBJ whole genome shotgun (WGS) entry which is preliminary data.</text>
</comment>
<dbReference type="OrthoDB" id="272089at2"/>
<dbReference type="AlphaFoldDB" id="A0A5C5ZFZ4"/>
<dbReference type="Proteomes" id="UP000316213">
    <property type="component" value="Unassembled WGS sequence"/>
</dbReference>
<dbReference type="EMBL" id="SJPM01000049">
    <property type="protein sequence ID" value="TWT86025.1"/>
    <property type="molecule type" value="Genomic_DNA"/>
</dbReference>
<accession>A0A5C5ZFZ4</accession>
<dbReference type="RefSeq" id="WP_146583012.1">
    <property type="nucleotide sequence ID" value="NZ_SJPM01000049.1"/>
</dbReference>
<keyword evidence="2" id="KW-1185">Reference proteome</keyword>
<organism evidence="1 2">
    <name type="scientific">Neorhodopirellula pilleata</name>
    <dbReference type="NCBI Taxonomy" id="2714738"/>
    <lineage>
        <taxon>Bacteria</taxon>
        <taxon>Pseudomonadati</taxon>
        <taxon>Planctomycetota</taxon>
        <taxon>Planctomycetia</taxon>
        <taxon>Pirellulales</taxon>
        <taxon>Pirellulaceae</taxon>
        <taxon>Neorhodopirellula</taxon>
    </lineage>
</organism>